<dbReference type="OrthoDB" id="5860817at2759"/>
<gene>
    <name evidence="5" type="primary">Cnig_chr_IV.g13725</name>
    <name evidence="5" type="ORF">B9Z55_013725</name>
</gene>
<evidence type="ECO:0000313" key="5">
    <source>
        <dbReference type="EMBL" id="PIC33918.1"/>
    </source>
</evidence>
<evidence type="ECO:0000256" key="3">
    <source>
        <dbReference type="SAM" id="SignalP"/>
    </source>
</evidence>
<feature type="signal peptide" evidence="3">
    <location>
        <begin position="1"/>
        <end position="22"/>
    </location>
</feature>
<keyword evidence="3" id="KW-0732">Signal</keyword>
<evidence type="ECO:0000256" key="2">
    <source>
        <dbReference type="SAM" id="MobiDB-lite"/>
    </source>
</evidence>
<evidence type="ECO:0000313" key="6">
    <source>
        <dbReference type="Proteomes" id="UP000230233"/>
    </source>
</evidence>
<keyword evidence="1" id="KW-0206">Cytoskeleton</keyword>
<dbReference type="SUPFAM" id="SSF49354">
    <property type="entry name" value="PapD-like"/>
    <property type="match status" value="1"/>
</dbReference>
<keyword evidence="1" id="KW-0963">Cytoplasm</keyword>
<comment type="function">
    <text evidence="1">Central component in molecular interactions underlying sperm crawling. Forms an extensive filament system that extends from sperm villipoda, along the leading edge of the pseudopod.</text>
</comment>
<organism evidence="5 6">
    <name type="scientific">Caenorhabditis nigoni</name>
    <dbReference type="NCBI Taxonomy" id="1611254"/>
    <lineage>
        <taxon>Eukaryota</taxon>
        <taxon>Metazoa</taxon>
        <taxon>Ecdysozoa</taxon>
        <taxon>Nematoda</taxon>
        <taxon>Chromadorea</taxon>
        <taxon>Rhabditida</taxon>
        <taxon>Rhabditina</taxon>
        <taxon>Rhabditomorpha</taxon>
        <taxon>Rhabditoidea</taxon>
        <taxon>Rhabditidae</taxon>
        <taxon>Peloderinae</taxon>
        <taxon>Caenorhabditis</taxon>
    </lineage>
</organism>
<dbReference type="InterPro" id="IPR000535">
    <property type="entry name" value="MSP_dom"/>
</dbReference>
<feature type="chain" id="PRO_5013579630" description="Major sperm protein" evidence="3">
    <location>
        <begin position="23"/>
        <end position="261"/>
    </location>
</feature>
<dbReference type="Pfam" id="PF00635">
    <property type="entry name" value="Motile_Sperm"/>
    <property type="match status" value="1"/>
</dbReference>
<dbReference type="EMBL" id="PDUG01000004">
    <property type="protein sequence ID" value="PIC33918.1"/>
    <property type="molecule type" value="Genomic_DNA"/>
</dbReference>
<dbReference type="InterPro" id="IPR013783">
    <property type="entry name" value="Ig-like_fold"/>
</dbReference>
<reference evidence="6" key="1">
    <citation type="submission" date="2017-10" db="EMBL/GenBank/DDBJ databases">
        <title>Rapid genome shrinkage in a self-fertile nematode reveals novel sperm competition proteins.</title>
        <authorList>
            <person name="Yin D."/>
            <person name="Schwarz E.M."/>
            <person name="Thomas C.G."/>
            <person name="Felde R.L."/>
            <person name="Korf I.F."/>
            <person name="Cutter A.D."/>
            <person name="Schartner C.M."/>
            <person name="Ralston E.J."/>
            <person name="Meyer B.J."/>
            <person name="Haag E.S."/>
        </authorList>
    </citation>
    <scope>NUCLEOTIDE SEQUENCE [LARGE SCALE GENOMIC DNA]</scope>
    <source>
        <strain evidence="6">JU1422</strain>
    </source>
</reference>
<feature type="region of interest" description="Disordered" evidence="2">
    <location>
        <begin position="24"/>
        <end position="160"/>
    </location>
</feature>
<sequence length="261" mass="30048">MSFGISTLILFVQLIFLVFGCGKKKQAPTVKPATPKNENRSSVAGPPPPDDAAAKAKEEEEKKKKEEEEKKKKEEEEAEKKKKEEEEEKKKKEEEEKKKKEEEEEKKKKEEEEKKEKEKKEEEEKKKKEEEEAEKKKEEETKKNESQRNAGKPHLTLEPSGDLVFKAESIAQTRMEFKNVHTKKIMFKIKFSDNAYQANPVFGTIEPGKTAEVWITHNKSPHKEAKMVIVNSNYVGDMDLAKSFRSVRPTGGQVTVKLIAN</sequence>
<name>A0A2G5U305_9PELO</name>
<dbReference type="Proteomes" id="UP000230233">
    <property type="component" value="Chromosome IV"/>
</dbReference>
<feature type="domain" description="MSP" evidence="4">
    <location>
        <begin position="154"/>
        <end position="261"/>
    </location>
</feature>
<feature type="compositionally biased region" description="Basic and acidic residues" evidence="2">
    <location>
        <begin position="52"/>
        <end position="146"/>
    </location>
</feature>
<proteinExistence type="predicted"/>
<dbReference type="InterPro" id="IPR008962">
    <property type="entry name" value="PapD-like_sf"/>
</dbReference>
<dbReference type="PANTHER" id="PTHR21515">
    <property type="entry name" value="MAJOR SPERM PROTEIN"/>
    <property type="match status" value="1"/>
</dbReference>
<dbReference type="PROSITE" id="PS50202">
    <property type="entry name" value="MSP"/>
    <property type="match status" value="1"/>
</dbReference>
<dbReference type="Gene3D" id="2.60.40.10">
    <property type="entry name" value="Immunoglobulins"/>
    <property type="match status" value="1"/>
</dbReference>
<dbReference type="PANTHER" id="PTHR21515:SF10">
    <property type="entry name" value="MAJOR SPERM PROTEIN"/>
    <property type="match status" value="1"/>
</dbReference>
<evidence type="ECO:0000256" key="1">
    <source>
        <dbReference type="RuleBase" id="RU003425"/>
    </source>
</evidence>
<comment type="caution">
    <text evidence="5">The sequence shown here is derived from an EMBL/GenBank/DDBJ whole genome shotgun (WGS) entry which is preliminary data.</text>
</comment>
<dbReference type="STRING" id="1611254.A0A2G5U305"/>
<evidence type="ECO:0000259" key="4">
    <source>
        <dbReference type="PROSITE" id="PS50202"/>
    </source>
</evidence>
<accession>A0A2G5U305</accession>
<protein>
    <recommendedName>
        <fullName evidence="1">Major sperm protein</fullName>
    </recommendedName>
</protein>
<keyword evidence="6" id="KW-1185">Reference proteome</keyword>
<dbReference type="AlphaFoldDB" id="A0A2G5U305"/>